<dbReference type="GO" id="GO:0071897">
    <property type="term" value="P:DNA biosynthetic process"/>
    <property type="evidence" value="ECO:0007669"/>
    <property type="project" value="UniProtKB-KW"/>
</dbReference>
<comment type="cofactor">
    <cofactor evidence="1">
        <name>adenosylcob(III)alamin</name>
        <dbReference type="ChEBI" id="CHEBI:18408"/>
    </cofactor>
</comment>
<dbReference type="AlphaFoldDB" id="A0A644THS8"/>
<keyword evidence="8" id="KW-0560">Oxidoreductase</keyword>
<keyword evidence="5" id="KW-0846">Cobalamin</keyword>
<evidence type="ECO:0000256" key="4">
    <source>
        <dbReference type="ARBA" id="ARBA00014409"/>
    </source>
</evidence>
<dbReference type="PANTHER" id="PTHR43371:SF1">
    <property type="entry name" value="RIBONUCLEOSIDE-DIPHOSPHATE REDUCTASE"/>
    <property type="match status" value="1"/>
</dbReference>
<organism evidence="18">
    <name type="scientific">bioreactor metagenome</name>
    <dbReference type="NCBI Taxonomy" id="1076179"/>
    <lineage>
        <taxon>unclassified sequences</taxon>
        <taxon>metagenomes</taxon>
        <taxon>ecological metagenomes</taxon>
    </lineage>
</organism>
<feature type="compositionally biased region" description="Polar residues" evidence="14">
    <location>
        <begin position="1114"/>
        <end position="1128"/>
    </location>
</feature>
<feature type="region of interest" description="Disordered" evidence="14">
    <location>
        <begin position="954"/>
        <end position="973"/>
    </location>
</feature>
<dbReference type="NCBIfam" id="TIGR02504">
    <property type="entry name" value="NrdJ_Z"/>
    <property type="match status" value="1"/>
</dbReference>
<comment type="function">
    <text evidence="11">Catalyzes the reduction of ribonucleotides to deoxyribonucleotides. May function to provide a pool of deoxyribonucleotide precursors for DNA repair during oxygen limitation and/or for immediate growth after restoration of oxygen.</text>
</comment>
<dbReference type="Gene3D" id="3.20.70.20">
    <property type="match status" value="3"/>
</dbReference>
<dbReference type="Pfam" id="PF02867">
    <property type="entry name" value="Ribonuc_red_lgC"/>
    <property type="match status" value="2"/>
</dbReference>
<dbReference type="InterPro" id="IPR013678">
    <property type="entry name" value="RNR_2_N"/>
</dbReference>
<dbReference type="InterPro" id="IPR050862">
    <property type="entry name" value="RdRp_reductase_class-2"/>
</dbReference>
<dbReference type="NCBIfam" id="NF005736">
    <property type="entry name" value="PRK07562.1"/>
    <property type="match status" value="1"/>
</dbReference>
<dbReference type="GO" id="GO:0050897">
    <property type="term" value="F:cobalt ion binding"/>
    <property type="evidence" value="ECO:0007669"/>
    <property type="project" value="InterPro"/>
</dbReference>
<evidence type="ECO:0000259" key="15">
    <source>
        <dbReference type="Pfam" id="PF02867"/>
    </source>
</evidence>
<feature type="domain" description="Ribonucleotide reductase class II vitamin B12-dependent N-terminal" evidence="16">
    <location>
        <begin position="22"/>
        <end position="138"/>
    </location>
</feature>
<evidence type="ECO:0000256" key="6">
    <source>
        <dbReference type="ARBA" id="ARBA00022634"/>
    </source>
</evidence>
<feature type="domain" description="TSCPD" evidence="17">
    <location>
        <begin position="973"/>
        <end position="1076"/>
    </location>
</feature>
<comment type="similarity">
    <text evidence="2">Belongs to the ribonucleoside diphosphate reductase class-2 family.</text>
</comment>
<sequence length="1211" mass="131927">MKFERKFTAEGKGPYEGIQWERRSSEIRNPNGKIVFHMDNVIVPSFWSQIATDIIAQKYFRKAGVGAETELAWTKHLPKSQAVLAAPGGRPGSENDARQVFHRLAYTWCLWGREAGYFDSPQDEKIFYEELLYMLAHQIAAPNSPQWFNTGLHAVYGIEGPAQGHYYVDPFTNEVVKSGSAYARPQPHACFILDIQDDLVNEGGIMDLITREARLFKYGSGTGSNFSKIRAANENLSGGGVSSGLLSFLKIADRSAAAVKSGGTTRRAAKMVILDADHPDIEAYVNWKSEEEYKVACLAAGSAVLKRYAETMVKAIEDSGLAGESALSISENKTLRKTVKEALGAGIPSAWIHQLLSHYRQSGRLLSLPQYDTAWESEAYNTVSGQSSNNSVRVDNAFMRAVADDSDWQLKARTTGATIKTIKARTLWDRISLAAWQCADPGIQFHSTINDWHTCLKDGEIRASNPCSEYMFLDDTACNLASLNLLSFCDPSSCSFDDEAYRHAIRLWTTVLEISVVMAQFPSKEIARRSYDYRTLGLGFANLGSLLMVLGLAYDSEEGRAVAAALSAILTGEAYAQSARMAAEWGPFARYSANAETMLKVIRNHRRAAYDAKSEEYEELGIVPMGLKEWACPGNLIAAARETWDQALELGQKHGFRNAQVSAIAPTGTIGLLMDCDTTGVEPDFALVKFKKLAGGGYFKIINSSVPPALKSLGYDDRTSQEILRYALGSGSLDKAPGVSLAALREKGFSELSISKIESALKSAFSLESCFSPHILGKEQMEALDLSPEEYEDPSFNLLARLGFSPGEVEEAELYACGTMGLEGAPGLRDQDLPVFDTATPSGKKGTRSIDWKAHIAMMAATQPFISGAISKTINMPNTVCTEDVKGAYMLAWKSMLKSIALYRDGSKLSQPLSALSPGVDMIADSIVALQTGELDESEAEQTELPFDLVRSPKEPELPGLPASPRGIRKSLPNRRKGYTQKAKIAGHSVFLRTGEYDDGSLGEIFLDMHKEGAAFRSILNSFAIAVSLGLQYGVPLEEYIDAFTFTRFEPNGVVQGHDYIKMATSVLDYIFRDLAISYLDRHELGQIKPEDLVSTSLQTKGEGGAHKSAFDNGRSSHPSKPVQTRVSLGNDAAPTMTGPESPKSEVAPKADPTGQSTAKTIPDSPSVKSMRAARQKGYEGDPCPVCGNLTLVRNGTCLKCETCGSTTGCS</sequence>
<dbReference type="PRINTS" id="PR01183">
    <property type="entry name" value="RIBORDTASEM1"/>
</dbReference>
<reference evidence="18" key="1">
    <citation type="submission" date="2019-08" db="EMBL/GenBank/DDBJ databases">
        <authorList>
            <person name="Kucharzyk K."/>
            <person name="Murdoch R.W."/>
            <person name="Higgins S."/>
            <person name="Loffler F."/>
        </authorList>
    </citation>
    <scope>NUCLEOTIDE SEQUENCE</scope>
</reference>
<evidence type="ECO:0000256" key="10">
    <source>
        <dbReference type="ARBA" id="ARBA00023285"/>
    </source>
</evidence>
<evidence type="ECO:0000259" key="17">
    <source>
        <dbReference type="Pfam" id="PF12637"/>
    </source>
</evidence>
<dbReference type="Pfam" id="PF08471">
    <property type="entry name" value="Ribonuc_red_2_N"/>
    <property type="match status" value="1"/>
</dbReference>
<evidence type="ECO:0000256" key="2">
    <source>
        <dbReference type="ARBA" id="ARBA00007405"/>
    </source>
</evidence>
<dbReference type="InterPro" id="IPR000788">
    <property type="entry name" value="RNR_lg_C"/>
</dbReference>
<keyword evidence="10" id="KW-0170">Cobalt</keyword>
<dbReference type="EC" id="1.17.4.1" evidence="3"/>
<evidence type="ECO:0000256" key="1">
    <source>
        <dbReference type="ARBA" id="ARBA00001922"/>
    </source>
</evidence>
<evidence type="ECO:0000256" key="8">
    <source>
        <dbReference type="ARBA" id="ARBA00023002"/>
    </source>
</evidence>
<dbReference type="PANTHER" id="PTHR43371">
    <property type="entry name" value="VITAMIN B12-DEPENDENT RIBONUCLEOTIDE REDUCTASE"/>
    <property type="match status" value="1"/>
</dbReference>
<proteinExistence type="inferred from homology"/>
<dbReference type="CDD" id="cd02888">
    <property type="entry name" value="RNR_II_dimer"/>
    <property type="match status" value="1"/>
</dbReference>
<gene>
    <name evidence="18" type="ORF">SDC9_12232</name>
</gene>
<keyword evidence="9" id="KW-1015">Disulfide bond</keyword>
<evidence type="ECO:0000256" key="9">
    <source>
        <dbReference type="ARBA" id="ARBA00023157"/>
    </source>
</evidence>
<name>A0A644THS8_9ZZZZ</name>
<comment type="caution">
    <text evidence="18">The sequence shown here is derived from an EMBL/GenBank/DDBJ whole genome shotgun (WGS) entry which is preliminary data.</text>
</comment>
<feature type="domain" description="Ribonucleotide reductase large subunit C-terminal" evidence="15">
    <location>
        <begin position="189"/>
        <end position="738"/>
    </location>
</feature>
<dbReference type="GO" id="GO:0031419">
    <property type="term" value="F:cobalamin binding"/>
    <property type="evidence" value="ECO:0007669"/>
    <property type="project" value="UniProtKB-KW"/>
</dbReference>
<keyword evidence="6" id="KW-0237">DNA synthesis</keyword>
<dbReference type="EMBL" id="VSSQ01000032">
    <property type="protein sequence ID" value="MPL66548.1"/>
    <property type="molecule type" value="Genomic_DNA"/>
</dbReference>
<evidence type="ECO:0000256" key="3">
    <source>
        <dbReference type="ARBA" id="ARBA00012274"/>
    </source>
</evidence>
<feature type="region of interest" description="Disordered" evidence="14">
    <location>
        <begin position="1099"/>
        <end position="1181"/>
    </location>
</feature>
<dbReference type="GO" id="GO:0004748">
    <property type="term" value="F:ribonucleoside-diphosphate reductase activity, thioredoxin disulfide as acceptor"/>
    <property type="evidence" value="ECO:0007669"/>
    <property type="project" value="UniProtKB-EC"/>
</dbReference>
<evidence type="ECO:0000256" key="7">
    <source>
        <dbReference type="ARBA" id="ARBA00022741"/>
    </source>
</evidence>
<dbReference type="InterPro" id="IPR013344">
    <property type="entry name" value="RNR_NrdJ/NrdZ"/>
</dbReference>
<evidence type="ECO:0000256" key="14">
    <source>
        <dbReference type="SAM" id="MobiDB-lite"/>
    </source>
</evidence>
<dbReference type="GO" id="GO:0000166">
    <property type="term" value="F:nucleotide binding"/>
    <property type="evidence" value="ECO:0007669"/>
    <property type="project" value="UniProtKB-KW"/>
</dbReference>
<evidence type="ECO:0000256" key="11">
    <source>
        <dbReference type="ARBA" id="ARBA00025437"/>
    </source>
</evidence>
<dbReference type="InterPro" id="IPR024434">
    <property type="entry name" value="TSCPD_dom"/>
</dbReference>
<evidence type="ECO:0000256" key="12">
    <source>
        <dbReference type="ARBA" id="ARBA00033050"/>
    </source>
</evidence>
<keyword evidence="7" id="KW-0547">Nucleotide-binding</keyword>
<dbReference type="SUPFAM" id="SSF51998">
    <property type="entry name" value="PFL-like glycyl radical enzymes"/>
    <property type="match status" value="1"/>
</dbReference>
<dbReference type="Pfam" id="PF12637">
    <property type="entry name" value="TSCPD"/>
    <property type="match status" value="1"/>
</dbReference>
<evidence type="ECO:0000313" key="18">
    <source>
        <dbReference type="EMBL" id="MPL66548.1"/>
    </source>
</evidence>
<feature type="domain" description="Ribonucleotide reductase large subunit C-terminal" evidence="15">
    <location>
        <begin position="818"/>
        <end position="903"/>
    </location>
</feature>
<protein>
    <recommendedName>
        <fullName evidence="4">Vitamin B12-dependent ribonucleotide reductase</fullName>
        <ecNumber evidence="3">1.17.4.1</ecNumber>
    </recommendedName>
    <alternativeName>
        <fullName evidence="12">Ribonucleoside-diphosphate reductase NrdJ</fullName>
    </alternativeName>
</protein>
<accession>A0A644THS8</accession>
<evidence type="ECO:0000256" key="13">
    <source>
        <dbReference type="ARBA" id="ARBA00047754"/>
    </source>
</evidence>
<comment type="catalytic activity">
    <reaction evidence="13">
        <text>a 2'-deoxyribonucleoside 5'-diphosphate + [thioredoxin]-disulfide + H2O = a ribonucleoside 5'-diphosphate + [thioredoxin]-dithiol</text>
        <dbReference type="Rhea" id="RHEA:23252"/>
        <dbReference type="Rhea" id="RHEA-COMP:10698"/>
        <dbReference type="Rhea" id="RHEA-COMP:10700"/>
        <dbReference type="ChEBI" id="CHEBI:15377"/>
        <dbReference type="ChEBI" id="CHEBI:29950"/>
        <dbReference type="ChEBI" id="CHEBI:50058"/>
        <dbReference type="ChEBI" id="CHEBI:57930"/>
        <dbReference type="ChEBI" id="CHEBI:73316"/>
        <dbReference type="EC" id="1.17.4.1"/>
    </reaction>
</comment>
<evidence type="ECO:0000259" key="16">
    <source>
        <dbReference type="Pfam" id="PF08471"/>
    </source>
</evidence>
<evidence type="ECO:0000256" key="5">
    <source>
        <dbReference type="ARBA" id="ARBA00022628"/>
    </source>
</evidence>